<comment type="caution">
    <text evidence="7">The sequence shown here is derived from an EMBL/GenBank/DDBJ whole genome shotgun (WGS) entry which is preliminary data.</text>
</comment>
<dbReference type="InterPro" id="IPR002403">
    <property type="entry name" value="Cyt_P450_E_grp-IV"/>
</dbReference>
<dbReference type="PRINTS" id="PR00385">
    <property type="entry name" value="P450"/>
</dbReference>
<evidence type="ECO:0000256" key="5">
    <source>
        <dbReference type="PIRSR" id="PIRSR602403-1"/>
    </source>
</evidence>
<evidence type="ECO:0000256" key="4">
    <source>
        <dbReference type="ARBA" id="ARBA00023004"/>
    </source>
</evidence>
<dbReference type="Proteomes" id="UP000316639">
    <property type="component" value="Unassembled WGS sequence"/>
</dbReference>
<dbReference type="GO" id="GO:0016705">
    <property type="term" value="F:oxidoreductase activity, acting on paired donors, with incorporation or reduction of molecular oxygen"/>
    <property type="evidence" value="ECO:0007669"/>
    <property type="project" value="InterPro"/>
</dbReference>
<keyword evidence="2 5" id="KW-0349">Heme</keyword>
<dbReference type="RefSeq" id="WP_146351720.1">
    <property type="nucleotide sequence ID" value="NZ_VOBR01000007.1"/>
</dbReference>
<evidence type="ECO:0000256" key="3">
    <source>
        <dbReference type="ARBA" id="ARBA00022723"/>
    </source>
</evidence>
<sequence>MALPPTVSGAKRLLGHTAEFLRDPDGLIRRGLAEHGTIFSVRLPGRPGVVLLGPDHARFMFAETDKRLSIKDAYPFFLHMFGKAYFLAEPEEYRRQREILLPQFSGKHIAGHLDLMERKATQFIDDLPDHGEFDLVEAFGPLIIDITAGSFLGENVPEKLDGFFDVFRRFSEGMDPVLPGWVPAPHLVRSHRARDRLRKLAKGLLKERRENPLAEPDFLQTLATAVYADTNEPVPDDVLVAMAIMLVWVGHETTVGHLSWAVIDLLKHQLELKKVTAEVENAQTVDMKNLRRFEYLDRALHETERLHPVTNGVVRKAVEPIEHAGYTIPKGAVVVLHPGHSHRLGDVFPRPDEFLPERFKDEPKKKHALYGFGGGFHRCLGENFAYTEMKVIMTRLLQRLDLELIDTDPKPEPGQANNWPQSPCRVRYQKKSVS</sequence>
<dbReference type="PRINTS" id="PR00465">
    <property type="entry name" value="EP450IV"/>
</dbReference>
<keyword evidence="3 5" id="KW-0479">Metal-binding</keyword>
<reference evidence="7 8" key="1">
    <citation type="submission" date="2019-07" db="EMBL/GenBank/DDBJ databases">
        <title>Lentzea xizangensis sp. nov., isolated from Qinghai-Tibetan Plateau Soils.</title>
        <authorList>
            <person name="Huang J."/>
        </authorList>
    </citation>
    <scope>NUCLEOTIDE SEQUENCE [LARGE SCALE GENOMIC DNA]</scope>
    <source>
        <strain evidence="7 8">FXJ1.1311</strain>
    </source>
</reference>
<keyword evidence="4 5" id="KW-0408">Iron</keyword>
<dbReference type="Pfam" id="PF00067">
    <property type="entry name" value="p450"/>
    <property type="match status" value="1"/>
</dbReference>
<evidence type="ECO:0000256" key="6">
    <source>
        <dbReference type="SAM" id="MobiDB-lite"/>
    </source>
</evidence>
<dbReference type="GO" id="GO:0020037">
    <property type="term" value="F:heme binding"/>
    <property type="evidence" value="ECO:0007669"/>
    <property type="project" value="InterPro"/>
</dbReference>
<dbReference type="Gene3D" id="1.10.630.10">
    <property type="entry name" value="Cytochrome P450"/>
    <property type="match status" value="1"/>
</dbReference>
<dbReference type="PANTHER" id="PTHR24304">
    <property type="entry name" value="CYTOCHROME P450 FAMILY 7"/>
    <property type="match status" value="1"/>
</dbReference>
<name>A0A563EVZ5_9PSEU</name>
<dbReference type="InterPro" id="IPR036396">
    <property type="entry name" value="Cyt_P450_sf"/>
</dbReference>
<evidence type="ECO:0000313" key="7">
    <source>
        <dbReference type="EMBL" id="TWP51866.1"/>
    </source>
</evidence>
<comment type="cofactor">
    <cofactor evidence="5">
        <name>heme</name>
        <dbReference type="ChEBI" id="CHEBI:30413"/>
    </cofactor>
</comment>
<accession>A0A563EVZ5</accession>
<dbReference type="GO" id="GO:0005506">
    <property type="term" value="F:iron ion binding"/>
    <property type="evidence" value="ECO:0007669"/>
    <property type="project" value="InterPro"/>
</dbReference>
<dbReference type="SUPFAM" id="SSF48264">
    <property type="entry name" value="Cytochrome P450"/>
    <property type="match status" value="1"/>
</dbReference>
<organism evidence="7 8">
    <name type="scientific">Lentzea tibetensis</name>
    <dbReference type="NCBI Taxonomy" id="2591470"/>
    <lineage>
        <taxon>Bacteria</taxon>
        <taxon>Bacillati</taxon>
        <taxon>Actinomycetota</taxon>
        <taxon>Actinomycetes</taxon>
        <taxon>Pseudonocardiales</taxon>
        <taxon>Pseudonocardiaceae</taxon>
        <taxon>Lentzea</taxon>
    </lineage>
</organism>
<comment type="similarity">
    <text evidence="1">Belongs to the cytochrome P450 family.</text>
</comment>
<evidence type="ECO:0000313" key="8">
    <source>
        <dbReference type="Proteomes" id="UP000316639"/>
    </source>
</evidence>
<dbReference type="InterPro" id="IPR050529">
    <property type="entry name" value="CYP450_sterol_14alpha_dmase"/>
</dbReference>
<feature type="region of interest" description="Disordered" evidence="6">
    <location>
        <begin position="408"/>
        <end position="434"/>
    </location>
</feature>
<dbReference type="OrthoDB" id="4746309at2"/>
<gene>
    <name evidence="7" type="ORF">FKR81_13530</name>
</gene>
<dbReference type="PANTHER" id="PTHR24304:SF2">
    <property type="entry name" value="24-HYDROXYCHOLESTEROL 7-ALPHA-HYDROXYLASE"/>
    <property type="match status" value="1"/>
</dbReference>
<evidence type="ECO:0000256" key="1">
    <source>
        <dbReference type="ARBA" id="ARBA00010617"/>
    </source>
</evidence>
<protein>
    <submittedName>
        <fullName evidence="7">Cytochrome P450</fullName>
    </submittedName>
</protein>
<dbReference type="AlphaFoldDB" id="A0A563EVZ5"/>
<keyword evidence="8" id="KW-1185">Reference proteome</keyword>
<proteinExistence type="inferred from homology"/>
<dbReference type="InterPro" id="IPR001128">
    <property type="entry name" value="Cyt_P450"/>
</dbReference>
<dbReference type="GO" id="GO:0004497">
    <property type="term" value="F:monooxygenase activity"/>
    <property type="evidence" value="ECO:0007669"/>
    <property type="project" value="InterPro"/>
</dbReference>
<feature type="binding site" description="axial binding residue" evidence="5">
    <location>
        <position position="379"/>
    </location>
    <ligand>
        <name>heme</name>
        <dbReference type="ChEBI" id="CHEBI:30413"/>
    </ligand>
    <ligandPart>
        <name>Fe</name>
        <dbReference type="ChEBI" id="CHEBI:18248"/>
    </ligandPart>
</feature>
<dbReference type="EMBL" id="VOBR01000007">
    <property type="protein sequence ID" value="TWP51866.1"/>
    <property type="molecule type" value="Genomic_DNA"/>
</dbReference>
<evidence type="ECO:0000256" key="2">
    <source>
        <dbReference type="ARBA" id="ARBA00022617"/>
    </source>
</evidence>